<evidence type="ECO:0000313" key="1">
    <source>
        <dbReference type="EMBL" id="PRC92674.1"/>
    </source>
</evidence>
<name>A0A2S9GY78_9BURK</name>
<dbReference type="AlphaFoldDB" id="A0A2S9GY78"/>
<dbReference type="EMBL" id="PUGF01000012">
    <property type="protein sequence ID" value="PRC92674.1"/>
    <property type="molecule type" value="Genomic_DNA"/>
</dbReference>
<proteinExistence type="predicted"/>
<evidence type="ECO:0000313" key="2">
    <source>
        <dbReference type="Proteomes" id="UP000237839"/>
    </source>
</evidence>
<comment type="caution">
    <text evidence="1">The sequence shown here is derived from an EMBL/GenBank/DDBJ whole genome shotgun (WGS) entry which is preliminary data.</text>
</comment>
<dbReference type="RefSeq" id="WP_105532484.1">
    <property type="nucleotide sequence ID" value="NZ_PUGF01000012.1"/>
</dbReference>
<sequence>MAGEFKLDVSAMVAKCEGRINEVVQKIVIGISAELMEKSPVGDPVLWKSPPPKGYIGGHFRANWQYAFNVPPGGIIDEIDPSGDATKDEVATRVSSTLGDGTHYLVNNLPYAQRLENGWSTQAPIGMVALTVVDFSLIVNEAANGVQNGTSSEDFAAGFETYKL</sequence>
<accession>A0A2S9GY78</accession>
<reference evidence="1 2" key="1">
    <citation type="submission" date="2018-02" db="EMBL/GenBank/DDBJ databases">
        <title>Solimicrobium silvestre gen. nov., sp. nov., isolated from alpine forest soil.</title>
        <authorList>
            <person name="Margesin R."/>
            <person name="Albuquerque L."/>
            <person name="Zhang D.-C."/>
            <person name="Froufe H.J.C."/>
            <person name="Severino R."/>
            <person name="Roxo I."/>
            <person name="Egas C."/>
            <person name="Da Costa M.S."/>
        </authorList>
    </citation>
    <scope>NUCLEOTIDE SEQUENCE [LARGE SCALE GENOMIC DNA]</scope>
    <source>
        <strain evidence="1 2">S20-91</strain>
    </source>
</reference>
<keyword evidence="2" id="KW-1185">Reference proteome</keyword>
<protein>
    <submittedName>
        <fullName evidence="1">Uncharacterized protein</fullName>
    </submittedName>
</protein>
<dbReference type="OrthoDB" id="6650149at2"/>
<dbReference type="Proteomes" id="UP000237839">
    <property type="component" value="Unassembled WGS sequence"/>
</dbReference>
<gene>
    <name evidence="1" type="ORF">S2091_2729</name>
</gene>
<organism evidence="1 2">
    <name type="scientific">Solimicrobium silvestre</name>
    <dbReference type="NCBI Taxonomy" id="2099400"/>
    <lineage>
        <taxon>Bacteria</taxon>
        <taxon>Pseudomonadati</taxon>
        <taxon>Pseudomonadota</taxon>
        <taxon>Betaproteobacteria</taxon>
        <taxon>Burkholderiales</taxon>
        <taxon>Oxalobacteraceae</taxon>
        <taxon>Solimicrobium</taxon>
    </lineage>
</organism>